<dbReference type="AlphaFoldDB" id="A0A3B0QS88"/>
<evidence type="ECO:0000313" key="2">
    <source>
        <dbReference type="EMBL" id="VAV83281.1"/>
    </source>
</evidence>
<name>A0A3B0QS88_9ZZZZ</name>
<dbReference type="Pfam" id="PF07589">
    <property type="entry name" value="PEP-CTERM"/>
    <property type="match status" value="1"/>
</dbReference>
<protein>
    <recommendedName>
        <fullName evidence="1">Ice-binding protein C-terminal domain-containing protein</fullName>
    </recommendedName>
</protein>
<gene>
    <name evidence="2" type="ORF">MNBD_DELTA01-1517</name>
</gene>
<proteinExistence type="predicted"/>
<sequence>MNKRIIFYLAIAVFIIFGSIDTADAYTVHPGTFTDPSGMTFGTYIGGAEGYGYIPPTSYTWNGNCKAGAGSCFSKNGNTRDWYYIQDTNGPNNPNPLTGLRYDLGGQANKVVVFPLIDHAPVGPESWEYNVYLSNDQVTWTSATLIEYYLEGWTPDPNISDGYTTVWALGSGVTARYVSVTAGNNGNPDSSFYFASFDNEIDAVAGLTESGGGLNTVPEPSTYLLLGSGIAGLALWRRKKSSLRKG</sequence>
<organism evidence="2">
    <name type="scientific">hydrothermal vent metagenome</name>
    <dbReference type="NCBI Taxonomy" id="652676"/>
    <lineage>
        <taxon>unclassified sequences</taxon>
        <taxon>metagenomes</taxon>
        <taxon>ecological metagenomes</taxon>
    </lineage>
</organism>
<dbReference type="InterPro" id="IPR013424">
    <property type="entry name" value="Ice-binding_C"/>
</dbReference>
<reference evidence="2" key="1">
    <citation type="submission" date="2018-06" db="EMBL/GenBank/DDBJ databases">
        <authorList>
            <person name="Zhirakovskaya E."/>
        </authorList>
    </citation>
    <scope>NUCLEOTIDE SEQUENCE</scope>
</reference>
<dbReference type="EMBL" id="UOEA01000037">
    <property type="protein sequence ID" value="VAV83281.1"/>
    <property type="molecule type" value="Genomic_DNA"/>
</dbReference>
<feature type="domain" description="Ice-binding protein C-terminal" evidence="1">
    <location>
        <begin position="216"/>
        <end position="239"/>
    </location>
</feature>
<evidence type="ECO:0000259" key="1">
    <source>
        <dbReference type="Pfam" id="PF07589"/>
    </source>
</evidence>
<dbReference type="NCBIfam" id="TIGR02595">
    <property type="entry name" value="PEP_CTERM"/>
    <property type="match status" value="1"/>
</dbReference>
<accession>A0A3B0QS88</accession>